<dbReference type="EMBL" id="CP075033">
    <property type="protein sequence ID" value="QVX82477.1"/>
    <property type="molecule type" value="Genomic_DNA"/>
</dbReference>
<reference evidence="2" key="1">
    <citation type="submission" date="2018-07" db="EMBL/GenBank/DDBJ databases">
        <authorList>
            <consortium name="GenomeTrakr network: Whole genome sequencing for foodborne pathogen traceback"/>
        </authorList>
    </citation>
    <scope>NUCLEOTIDE SEQUENCE</scope>
    <source>
        <strain evidence="2">CFSAN022622</strain>
    </source>
</reference>
<organism evidence="2">
    <name type="scientific">Salmonella newport</name>
    <dbReference type="NCBI Taxonomy" id="108619"/>
    <lineage>
        <taxon>Bacteria</taxon>
        <taxon>Pseudomonadati</taxon>
        <taxon>Pseudomonadota</taxon>
        <taxon>Gammaproteobacteria</taxon>
        <taxon>Enterobacterales</taxon>
        <taxon>Enterobacteriaceae</taxon>
        <taxon>Salmonella</taxon>
    </lineage>
</organism>
<keyword evidence="1" id="KW-0175">Coiled coil</keyword>
<proteinExistence type="predicted"/>
<evidence type="ECO:0000256" key="1">
    <source>
        <dbReference type="SAM" id="Coils"/>
    </source>
</evidence>
<reference evidence="2" key="2">
    <citation type="submission" date="2021-05" db="EMBL/GenBank/DDBJ databases">
        <title>Whole genome PacBio Sequel sequence of Salmonella enterica subsp. enterica.</title>
        <authorList>
            <person name="Hoffmann M."/>
            <person name="Balkey M."/>
            <person name="Luo Y."/>
        </authorList>
    </citation>
    <scope>NUCLEOTIDE SEQUENCE</scope>
    <source>
        <strain evidence="2">CFSAN022622</strain>
    </source>
</reference>
<feature type="coiled-coil region" evidence="1">
    <location>
        <begin position="79"/>
        <end position="109"/>
    </location>
</feature>
<protein>
    <submittedName>
        <fullName evidence="2">Uncharacterized protein</fullName>
    </submittedName>
</protein>
<gene>
    <name evidence="2" type="ORF">AA317_04700</name>
</gene>
<evidence type="ECO:0000313" key="2">
    <source>
        <dbReference type="EMBL" id="QVX82477.1"/>
    </source>
</evidence>
<accession>A0A8E7MX25</accession>
<sequence length="133" mass="15593">MAKHLSRRDIDYILYSITDWNMKGDKLTWNNLCKKVSKKIGKTPTRQSLYAHKEIVNLYTAKKKAIRQNGELVEKPSSIKKAYEKIDKLEIKVAELSNLNNILQELIAKLQYSCYLKGIKEHEIEENFPIIKR</sequence>
<dbReference type="AlphaFoldDB" id="A0A8E7MX25"/>
<name>A0A8E7MX25_SALNE</name>